<keyword evidence="7" id="KW-0963">Cytoplasm</keyword>
<comment type="similarity">
    <text evidence="1 7">Belongs to the endoribonuclease YbeY family.</text>
</comment>
<dbReference type="AlphaFoldDB" id="A0A6L3ZF78"/>
<accession>A0A6L3ZF78</accession>
<comment type="caution">
    <text evidence="8">The sequence shown here is derived from an EMBL/GenBank/DDBJ whole genome shotgun (WGS) entry which is preliminary data.</text>
</comment>
<reference evidence="8 9" key="1">
    <citation type="submission" date="2019-10" db="EMBL/GenBank/DDBJ databases">
        <title>Genome sequence of Phaeocystidibacter marisrubri JCM30614 (type strain).</title>
        <authorList>
            <person name="Bowman J.P."/>
        </authorList>
    </citation>
    <scope>NUCLEOTIDE SEQUENCE [LARGE SCALE GENOMIC DNA]</scope>
    <source>
        <strain evidence="8 9">JCM 30614</strain>
    </source>
</reference>
<dbReference type="RefSeq" id="WP_151693932.1">
    <property type="nucleotide sequence ID" value="NZ_BMGX01000001.1"/>
</dbReference>
<sequence>MSKVRFYNTPSSWEIDVSEVDRWLSTVALMEGLRLVEISYRFLSDDEMRLENVRLLEHDYYTDVITYGEVRGTRIYGDVIVSYERITDNANRLNNSLLDERDRVFVHALLHLCGYDDQSEVDRLKMRKLEDKYLALRSK</sequence>
<evidence type="ECO:0000256" key="5">
    <source>
        <dbReference type="ARBA" id="ARBA00022801"/>
    </source>
</evidence>
<dbReference type="EC" id="3.1.-.-" evidence="7"/>
<dbReference type="GO" id="GO:0006364">
    <property type="term" value="P:rRNA processing"/>
    <property type="evidence" value="ECO:0007669"/>
    <property type="project" value="UniProtKB-UniRule"/>
</dbReference>
<dbReference type="InterPro" id="IPR023091">
    <property type="entry name" value="MetalPrtase_cat_dom_sf_prd"/>
</dbReference>
<keyword evidence="2 7" id="KW-0540">Nuclease</keyword>
<feature type="binding site" evidence="7">
    <location>
        <position position="111"/>
    </location>
    <ligand>
        <name>Zn(2+)</name>
        <dbReference type="ChEBI" id="CHEBI:29105"/>
        <note>catalytic</note>
    </ligand>
</feature>
<protein>
    <recommendedName>
        <fullName evidence="7">Endoribonuclease YbeY</fullName>
        <ecNumber evidence="7">3.1.-.-</ecNumber>
    </recommendedName>
</protein>
<dbReference type="HAMAP" id="MF_00009">
    <property type="entry name" value="Endoribonucl_YbeY"/>
    <property type="match status" value="1"/>
</dbReference>
<evidence type="ECO:0000256" key="1">
    <source>
        <dbReference type="ARBA" id="ARBA00010875"/>
    </source>
</evidence>
<keyword evidence="5 7" id="KW-0378">Hydrolase</keyword>
<dbReference type="OrthoDB" id="9811984at2"/>
<dbReference type="Proteomes" id="UP000484164">
    <property type="component" value="Unassembled WGS sequence"/>
</dbReference>
<name>A0A6L3ZF78_9FLAO</name>
<evidence type="ECO:0000256" key="6">
    <source>
        <dbReference type="ARBA" id="ARBA00022833"/>
    </source>
</evidence>
<keyword evidence="7" id="KW-0690">Ribosome biogenesis</keyword>
<dbReference type="Pfam" id="PF02130">
    <property type="entry name" value="YbeY"/>
    <property type="match status" value="1"/>
</dbReference>
<comment type="cofactor">
    <cofactor evidence="7">
        <name>Zn(2+)</name>
        <dbReference type="ChEBI" id="CHEBI:29105"/>
    </cofactor>
    <text evidence="7">Binds 1 zinc ion.</text>
</comment>
<keyword evidence="6 7" id="KW-0862">Zinc</keyword>
<dbReference type="NCBIfam" id="TIGR00043">
    <property type="entry name" value="rRNA maturation RNase YbeY"/>
    <property type="match status" value="1"/>
</dbReference>
<organism evidence="8 9">
    <name type="scientific">Phaeocystidibacter marisrubri</name>
    <dbReference type="NCBI Taxonomy" id="1577780"/>
    <lineage>
        <taxon>Bacteria</taxon>
        <taxon>Pseudomonadati</taxon>
        <taxon>Bacteroidota</taxon>
        <taxon>Flavobacteriia</taxon>
        <taxon>Flavobacteriales</taxon>
        <taxon>Phaeocystidibacteraceae</taxon>
        <taxon>Phaeocystidibacter</taxon>
    </lineage>
</organism>
<evidence type="ECO:0000256" key="7">
    <source>
        <dbReference type="HAMAP-Rule" id="MF_00009"/>
    </source>
</evidence>
<evidence type="ECO:0000313" key="8">
    <source>
        <dbReference type="EMBL" id="KAB2816505.1"/>
    </source>
</evidence>
<keyword evidence="4 7" id="KW-0255">Endonuclease</keyword>
<dbReference type="Gene3D" id="3.40.390.30">
    <property type="entry name" value="Metalloproteases ('zincins'), catalytic domain"/>
    <property type="match status" value="1"/>
</dbReference>
<keyword evidence="9" id="KW-1185">Reference proteome</keyword>
<proteinExistence type="inferred from homology"/>
<dbReference type="GO" id="GO:0004222">
    <property type="term" value="F:metalloendopeptidase activity"/>
    <property type="evidence" value="ECO:0007669"/>
    <property type="project" value="InterPro"/>
</dbReference>
<gene>
    <name evidence="7 8" type="primary">ybeY</name>
    <name evidence="8" type="ORF">F8C82_12550</name>
</gene>
<dbReference type="GO" id="GO:0008270">
    <property type="term" value="F:zinc ion binding"/>
    <property type="evidence" value="ECO:0007669"/>
    <property type="project" value="UniProtKB-UniRule"/>
</dbReference>
<keyword evidence="3 7" id="KW-0479">Metal-binding</keyword>
<dbReference type="GO" id="GO:0004521">
    <property type="term" value="F:RNA endonuclease activity"/>
    <property type="evidence" value="ECO:0007669"/>
    <property type="project" value="UniProtKB-UniRule"/>
</dbReference>
<evidence type="ECO:0000256" key="2">
    <source>
        <dbReference type="ARBA" id="ARBA00022722"/>
    </source>
</evidence>
<feature type="binding site" evidence="7">
    <location>
        <position position="107"/>
    </location>
    <ligand>
        <name>Zn(2+)</name>
        <dbReference type="ChEBI" id="CHEBI:29105"/>
        <note>catalytic</note>
    </ligand>
</feature>
<feature type="binding site" evidence="7">
    <location>
        <position position="117"/>
    </location>
    <ligand>
        <name>Zn(2+)</name>
        <dbReference type="ChEBI" id="CHEBI:29105"/>
        <note>catalytic</note>
    </ligand>
</feature>
<evidence type="ECO:0000313" key="9">
    <source>
        <dbReference type="Proteomes" id="UP000484164"/>
    </source>
</evidence>
<comment type="function">
    <text evidence="7">Single strand-specific metallo-endoribonuclease involved in late-stage 70S ribosome quality control and in maturation of the 3' terminus of the 16S rRNA.</text>
</comment>
<evidence type="ECO:0000256" key="4">
    <source>
        <dbReference type="ARBA" id="ARBA00022759"/>
    </source>
</evidence>
<comment type="subcellular location">
    <subcellularLocation>
        <location evidence="7">Cytoplasm</location>
    </subcellularLocation>
</comment>
<dbReference type="InterPro" id="IPR002036">
    <property type="entry name" value="YbeY"/>
</dbReference>
<evidence type="ECO:0000256" key="3">
    <source>
        <dbReference type="ARBA" id="ARBA00022723"/>
    </source>
</evidence>
<dbReference type="GO" id="GO:0005737">
    <property type="term" value="C:cytoplasm"/>
    <property type="evidence" value="ECO:0007669"/>
    <property type="project" value="UniProtKB-SubCell"/>
</dbReference>
<dbReference type="SUPFAM" id="SSF55486">
    <property type="entry name" value="Metalloproteases ('zincins'), catalytic domain"/>
    <property type="match status" value="1"/>
</dbReference>
<keyword evidence="7" id="KW-0698">rRNA processing</keyword>
<dbReference type="EMBL" id="WBVQ01000002">
    <property type="protein sequence ID" value="KAB2816505.1"/>
    <property type="molecule type" value="Genomic_DNA"/>
</dbReference>